<reference evidence="2 3" key="1">
    <citation type="submission" date="2024-04" db="EMBL/GenBank/DDBJ databases">
        <title>Tritrichomonas musculus Genome.</title>
        <authorList>
            <person name="Alves-Ferreira E."/>
            <person name="Grigg M."/>
            <person name="Lorenzi H."/>
            <person name="Galac M."/>
        </authorList>
    </citation>
    <scope>NUCLEOTIDE SEQUENCE [LARGE SCALE GENOMIC DNA]</scope>
    <source>
        <strain evidence="2 3">EAF2021</strain>
    </source>
</reference>
<name>A0ABR2H5Y1_9EUKA</name>
<evidence type="ECO:0000313" key="3">
    <source>
        <dbReference type="Proteomes" id="UP001470230"/>
    </source>
</evidence>
<feature type="domain" description="Peptidase C14 caspase" evidence="1">
    <location>
        <begin position="12"/>
        <end position="122"/>
    </location>
</feature>
<gene>
    <name evidence="2" type="ORF">M9Y10_027249</name>
</gene>
<protein>
    <recommendedName>
        <fullName evidence="1">Peptidase C14 caspase domain-containing protein</fullName>
    </recommendedName>
</protein>
<dbReference type="InterPro" id="IPR029030">
    <property type="entry name" value="Caspase-like_dom_sf"/>
</dbReference>
<dbReference type="InterPro" id="IPR011600">
    <property type="entry name" value="Pept_C14_caspase"/>
</dbReference>
<evidence type="ECO:0000259" key="1">
    <source>
        <dbReference type="Pfam" id="PF00656"/>
    </source>
</evidence>
<dbReference type="EMBL" id="JAPFFF010000041">
    <property type="protein sequence ID" value="KAK8841624.1"/>
    <property type="molecule type" value="Genomic_DNA"/>
</dbReference>
<sequence length="143" mass="16348">MYTRPDYSLGVGPMNDSITVASYMKSIGFTVYFAHNPTSVDFLKYYKHFIQNTQKYLVIYYTCHGGSMKDTNADDADDLDEALVFDDAILVDEKRLEALKSSNKPNNSKIMFLTDCCHSGSFKIYKVEAIFHQTLCLCLQQHK</sequence>
<keyword evidence="3" id="KW-1185">Reference proteome</keyword>
<evidence type="ECO:0000313" key="2">
    <source>
        <dbReference type="EMBL" id="KAK8841624.1"/>
    </source>
</evidence>
<dbReference type="Proteomes" id="UP001470230">
    <property type="component" value="Unassembled WGS sequence"/>
</dbReference>
<proteinExistence type="predicted"/>
<dbReference type="Gene3D" id="3.40.50.1460">
    <property type="match status" value="1"/>
</dbReference>
<accession>A0ABR2H5Y1</accession>
<dbReference type="SUPFAM" id="SSF52129">
    <property type="entry name" value="Caspase-like"/>
    <property type="match status" value="1"/>
</dbReference>
<organism evidence="2 3">
    <name type="scientific">Tritrichomonas musculus</name>
    <dbReference type="NCBI Taxonomy" id="1915356"/>
    <lineage>
        <taxon>Eukaryota</taxon>
        <taxon>Metamonada</taxon>
        <taxon>Parabasalia</taxon>
        <taxon>Tritrichomonadida</taxon>
        <taxon>Tritrichomonadidae</taxon>
        <taxon>Tritrichomonas</taxon>
    </lineage>
</organism>
<dbReference type="Pfam" id="PF00656">
    <property type="entry name" value="Peptidase_C14"/>
    <property type="match status" value="1"/>
</dbReference>
<comment type="caution">
    <text evidence="2">The sequence shown here is derived from an EMBL/GenBank/DDBJ whole genome shotgun (WGS) entry which is preliminary data.</text>
</comment>